<accession>A0AAU7KCM8</accession>
<dbReference type="RefSeq" id="WP_348826500.1">
    <property type="nucleotide sequence ID" value="NZ_CP098827.1"/>
</dbReference>
<sequence>MQTKGSAEDFLSFMRATGVYGSARKDNTRQFQSVDYHGLRRHPINPRAKIRSNVPKDSQKMATHDRHIDERLALIEQGLERRMADLQRFQERAEDRFERATERHDAELALQRQKTDESYRSLFNLVDGSRKHASNMAAVTIFGTIGGVLAALALVTTLGAGWISDQGTYAKSYGENQVEMQQAADERAEFRETMKSIQATQQAILDRLPESPPAEQQAPST</sequence>
<dbReference type="AlphaFoldDB" id="A0AAU7KCM8"/>
<feature type="coiled-coil region" evidence="1">
    <location>
        <begin position="76"/>
        <end position="103"/>
    </location>
</feature>
<proteinExistence type="predicted"/>
<feature type="region of interest" description="Disordered" evidence="2">
    <location>
        <begin position="201"/>
        <end position="221"/>
    </location>
</feature>
<gene>
    <name evidence="4" type="ORF">NFG58_11140</name>
</gene>
<evidence type="ECO:0000313" key="4">
    <source>
        <dbReference type="EMBL" id="XBO69192.1"/>
    </source>
</evidence>
<protein>
    <submittedName>
        <fullName evidence="4">Uncharacterized protein</fullName>
    </submittedName>
</protein>
<evidence type="ECO:0000256" key="3">
    <source>
        <dbReference type="SAM" id="Phobius"/>
    </source>
</evidence>
<keyword evidence="3" id="KW-0472">Membrane</keyword>
<evidence type="ECO:0000256" key="1">
    <source>
        <dbReference type="SAM" id="Coils"/>
    </source>
</evidence>
<keyword evidence="1" id="KW-0175">Coiled coil</keyword>
<evidence type="ECO:0000256" key="2">
    <source>
        <dbReference type="SAM" id="MobiDB-lite"/>
    </source>
</evidence>
<keyword evidence="3" id="KW-0812">Transmembrane</keyword>
<organism evidence="4">
    <name type="scientific">Halomonas sp. RT37</name>
    <dbReference type="NCBI Taxonomy" id="2950872"/>
    <lineage>
        <taxon>Bacteria</taxon>
        <taxon>Pseudomonadati</taxon>
        <taxon>Pseudomonadota</taxon>
        <taxon>Gammaproteobacteria</taxon>
        <taxon>Oceanospirillales</taxon>
        <taxon>Halomonadaceae</taxon>
        <taxon>Halomonas</taxon>
    </lineage>
</organism>
<dbReference type="EMBL" id="CP098827">
    <property type="protein sequence ID" value="XBO69192.1"/>
    <property type="molecule type" value="Genomic_DNA"/>
</dbReference>
<name>A0AAU7KCM8_9GAMM</name>
<keyword evidence="3" id="KW-1133">Transmembrane helix</keyword>
<reference evidence="4" key="1">
    <citation type="submission" date="2022-06" db="EMBL/GenBank/DDBJ databases">
        <title>A novel DMS-producing enzyme.</title>
        <authorList>
            <person name="Zhang Y."/>
        </authorList>
    </citation>
    <scope>NUCLEOTIDE SEQUENCE</scope>
    <source>
        <strain evidence="4">RT37</strain>
    </source>
</reference>
<feature type="transmembrane region" description="Helical" evidence="3">
    <location>
        <begin position="139"/>
        <end position="163"/>
    </location>
</feature>